<comment type="similarity">
    <text evidence="1 7">Belongs to the FliD family.</text>
</comment>
<evidence type="ECO:0000256" key="2">
    <source>
        <dbReference type="ARBA" id="ARBA00011255"/>
    </source>
</evidence>
<dbReference type="Pfam" id="PF02465">
    <property type="entry name" value="FliD_N"/>
    <property type="match status" value="1"/>
</dbReference>
<gene>
    <name evidence="10" type="primary">fliD</name>
    <name evidence="10" type="ORF">I6I39_11745</name>
</gene>
<dbReference type="InterPro" id="IPR010809">
    <property type="entry name" value="FliD_C"/>
</dbReference>
<reference evidence="10 11" key="1">
    <citation type="submission" date="2021-01" db="EMBL/GenBank/DDBJ databases">
        <title>FDA dAtabase for Regulatory Grade micrObial Sequences (FDA-ARGOS): Supporting development and validation of Infectious Disease Dx tests.</title>
        <authorList>
            <person name="Blissenbach B."/>
            <person name="Krut O."/>
            <person name="Tallon L."/>
            <person name="Sadzewicz L."/>
            <person name="Zhao X."/>
            <person name="Boylan J."/>
            <person name="Ott S."/>
            <person name="Bowen H."/>
            <person name="Vavikolanu K."/>
            <person name="Mehta A."/>
            <person name="Aluvathingal J."/>
            <person name="Nadendla S."/>
            <person name="Yan Y."/>
            <person name="Sichtig H."/>
        </authorList>
    </citation>
    <scope>NUCLEOTIDE SEQUENCE [LARGE SCALE GENOMIC DNA]</scope>
    <source>
        <strain evidence="10 11">FDAARGOS_1082</strain>
    </source>
</reference>
<keyword evidence="10" id="KW-0969">Cilium</keyword>
<dbReference type="EMBL" id="CP068146">
    <property type="protein sequence ID" value="QQU45679.1"/>
    <property type="molecule type" value="Genomic_DNA"/>
</dbReference>
<dbReference type="PANTHER" id="PTHR30288:SF0">
    <property type="entry name" value="FLAGELLAR HOOK-ASSOCIATED PROTEIN 2"/>
    <property type="match status" value="1"/>
</dbReference>
<dbReference type="Proteomes" id="UP000595309">
    <property type="component" value="Chromosome"/>
</dbReference>
<proteinExistence type="inferred from homology"/>
<feature type="domain" description="Flagellar hook-associated protein 2 C-terminal" evidence="9">
    <location>
        <begin position="280"/>
        <end position="410"/>
    </location>
</feature>
<feature type="domain" description="Flagellar hook-associated protein 2 N-terminal" evidence="8">
    <location>
        <begin position="21"/>
        <end position="99"/>
    </location>
</feature>
<keyword evidence="4" id="KW-0175">Coiled coil</keyword>
<accession>A0A7T9XRD6</accession>
<evidence type="ECO:0000313" key="11">
    <source>
        <dbReference type="Proteomes" id="UP000595309"/>
    </source>
</evidence>
<organism evidence="10 11">
    <name type="scientific">Yersinia enterocolitica</name>
    <dbReference type="NCBI Taxonomy" id="630"/>
    <lineage>
        <taxon>Bacteria</taxon>
        <taxon>Pseudomonadati</taxon>
        <taxon>Pseudomonadota</taxon>
        <taxon>Gammaproteobacteria</taxon>
        <taxon>Enterobacterales</taxon>
        <taxon>Yersiniaceae</taxon>
        <taxon>Yersinia</taxon>
    </lineage>
</organism>
<evidence type="ECO:0000256" key="4">
    <source>
        <dbReference type="ARBA" id="ARBA00023054"/>
    </source>
</evidence>
<protein>
    <recommendedName>
        <fullName evidence="3 7">Flagellar hook-associated protein 2</fullName>
        <shortName evidence="7">HAP2</shortName>
    </recommendedName>
    <alternativeName>
        <fullName evidence="7">Flagellar cap protein</fullName>
    </alternativeName>
</protein>
<dbReference type="GO" id="GO:0005576">
    <property type="term" value="C:extracellular region"/>
    <property type="evidence" value="ECO:0007669"/>
    <property type="project" value="UniProtKB-SubCell"/>
</dbReference>
<evidence type="ECO:0000256" key="5">
    <source>
        <dbReference type="ARBA" id="ARBA00023143"/>
    </source>
</evidence>
<dbReference type="GO" id="GO:0009424">
    <property type="term" value="C:bacterial-type flagellum hook"/>
    <property type="evidence" value="ECO:0007669"/>
    <property type="project" value="UniProtKB-UniRule"/>
</dbReference>
<dbReference type="GO" id="GO:0009421">
    <property type="term" value="C:bacterial-type flagellum filament cap"/>
    <property type="evidence" value="ECO:0007669"/>
    <property type="project" value="InterPro"/>
</dbReference>
<name>A0A7T9XRD6_YEREN</name>
<dbReference type="GO" id="GO:0007155">
    <property type="term" value="P:cell adhesion"/>
    <property type="evidence" value="ECO:0007669"/>
    <property type="project" value="InterPro"/>
</dbReference>
<dbReference type="Pfam" id="PF07195">
    <property type="entry name" value="FliD_C"/>
    <property type="match status" value="2"/>
</dbReference>
<dbReference type="GO" id="GO:0071973">
    <property type="term" value="P:bacterial-type flagellum-dependent cell motility"/>
    <property type="evidence" value="ECO:0007669"/>
    <property type="project" value="TreeGrafter"/>
</dbReference>
<evidence type="ECO:0000256" key="1">
    <source>
        <dbReference type="ARBA" id="ARBA00009764"/>
    </source>
</evidence>
<keyword evidence="10" id="KW-0966">Cell projection</keyword>
<evidence type="ECO:0000256" key="6">
    <source>
        <dbReference type="ARBA" id="ARBA00025175"/>
    </source>
</evidence>
<keyword evidence="10" id="KW-0282">Flagellum</keyword>
<dbReference type="AlphaFoldDB" id="A0A7T9XRD6"/>
<sequence length="423" mass="45745">MGLDVAMHAKSTTDGLFIVRKTRQHNLEAQLKKQQAALDKQKTGLNTFRTALQDLGKTDEGLLKNTGSSSIKEVASISANEKAVKGSYSFFVEQLATKHQLAYTGITDDLVKAEQGALELTVDGKPLNVELKSINTVADLASAINSSKDNPGVTASVVRSNGQQILLLTSDKSGKANQITLGGNRPAIFARANETTLNNAQDSVIYIGDKSNGLKVESSSNTLDKVIDGVTINLIKVQKPGDPLLEVNVEVEQTETEAQIKKFIDAFNSAKSAVKSNDRSDSLSAAVKQSLNSLAAKSYNGKNLGMIGVSFDRNGVLKLDSKKITEVLKNSPASITELLSGPNGLIKKLDKALDPYLSPSDGLLKSRSEMLAMRKTALESNKESLEKIYQRVLKVQTLKYDRLSNLIDNMMNTINTLDQQANF</sequence>
<evidence type="ECO:0000259" key="8">
    <source>
        <dbReference type="Pfam" id="PF02465"/>
    </source>
</evidence>
<feature type="domain" description="Flagellar hook-associated protein 2 C-terminal" evidence="9">
    <location>
        <begin position="211"/>
        <end position="277"/>
    </location>
</feature>
<comment type="subunit">
    <text evidence="2 7">Homopentamer.</text>
</comment>
<comment type="subcellular location">
    <subcellularLocation>
        <location evidence="7">Secreted</location>
    </subcellularLocation>
    <subcellularLocation>
        <location evidence="7">Bacterial flagellum</location>
    </subcellularLocation>
</comment>
<dbReference type="InterPro" id="IPR010810">
    <property type="entry name" value="Flagellin_hook_IN_motif"/>
</dbReference>
<comment type="function">
    <text evidence="6">Required for the morphogenesis and for the elongation of the flagellar filament by facilitating polymerization of the flagellin monomers at the tip of growing filament. Forms a capping structure, which prevents flagellin subunits (transported through the central channel of the flagellum) from leaking out without polymerization at the distal end.</text>
</comment>
<keyword evidence="7" id="KW-0964">Secreted</keyword>
<evidence type="ECO:0000256" key="3">
    <source>
        <dbReference type="ARBA" id="ARBA00016246"/>
    </source>
</evidence>
<dbReference type="InterPro" id="IPR003481">
    <property type="entry name" value="FliD_N"/>
</dbReference>
<dbReference type="PANTHER" id="PTHR30288">
    <property type="entry name" value="FLAGELLAR CAP/ASSEMBLY PROTEIN FLID"/>
    <property type="match status" value="1"/>
</dbReference>
<dbReference type="Pfam" id="PF07196">
    <property type="entry name" value="Flagellin_IN"/>
    <property type="match status" value="1"/>
</dbReference>
<comment type="function">
    <text evidence="7">Required for morphogenesis and for the elongation of the flagellar filament by facilitating polymerization of the flagellin monomers at the tip of growing filament. Forms a capping structure, which prevents flagellin subunits (transported through the central channel of the flagellum) from leaking out without polymerization at the distal end.</text>
</comment>
<evidence type="ECO:0000259" key="9">
    <source>
        <dbReference type="Pfam" id="PF07195"/>
    </source>
</evidence>
<dbReference type="RefSeq" id="WP_005180386.1">
    <property type="nucleotide sequence ID" value="NZ_CGHW01000005.1"/>
</dbReference>
<evidence type="ECO:0000313" key="10">
    <source>
        <dbReference type="EMBL" id="QQU45679.1"/>
    </source>
</evidence>
<dbReference type="InterPro" id="IPR040026">
    <property type="entry name" value="FliD"/>
</dbReference>
<evidence type="ECO:0000256" key="7">
    <source>
        <dbReference type="RuleBase" id="RU362066"/>
    </source>
</evidence>
<keyword evidence="5 7" id="KW-0975">Bacterial flagellum</keyword>